<feature type="transmembrane region" description="Helical" evidence="2">
    <location>
        <begin position="265"/>
        <end position="284"/>
    </location>
</feature>
<dbReference type="Proteomes" id="UP001067235">
    <property type="component" value="Unassembled WGS sequence"/>
</dbReference>
<keyword evidence="2" id="KW-1133">Transmembrane helix</keyword>
<dbReference type="Pfam" id="PF19877">
    <property type="entry name" value="DUF6350"/>
    <property type="match status" value="1"/>
</dbReference>
<dbReference type="EMBL" id="JAPWIE010000006">
    <property type="protein sequence ID" value="MCZ4552461.1"/>
    <property type="molecule type" value="Genomic_DNA"/>
</dbReference>
<feature type="transmembrane region" description="Helical" evidence="2">
    <location>
        <begin position="86"/>
        <end position="109"/>
    </location>
</feature>
<feature type="transmembrane region" description="Helical" evidence="2">
    <location>
        <begin position="370"/>
        <end position="392"/>
    </location>
</feature>
<reference evidence="3" key="1">
    <citation type="submission" date="2022-12" db="EMBL/GenBank/DDBJ databases">
        <authorList>
            <person name="Krivoruchko A.V."/>
            <person name="Elkin A."/>
        </authorList>
    </citation>
    <scope>NUCLEOTIDE SEQUENCE</scope>
    <source>
        <strain evidence="3">IEGM 1388</strain>
    </source>
</reference>
<evidence type="ECO:0000313" key="3">
    <source>
        <dbReference type="EMBL" id="MCZ4552461.1"/>
    </source>
</evidence>
<organism evidence="3 4">
    <name type="scientific">Gordonia rubripertincta</name>
    <name type="common">Rhodococcus corallinus</name>
    <dbReference type="NCBI Taxonomy" id="36822"/>
    <lineage>
        <taxon>Bacteria</taxon>
        <taxon>Bacillati</taxon>
        <taxon>Actinomycetota</taxon>
        <taxon>Actinomycetes</taxon>
        <taxon>Mycobacteriales</taxon>
        <taxon>Gordoniaceae</taxon>
        <taxon>Gordonia</taxon>
    </lineage>
</organism>
<feature type="transmembrane region" description="Helical" evidence="2">
    <location>
        <begin position="304"/>
        <end position="326"/>
    </location>
</feature>
<accession>A0ABT4N2D6</accession>
<evidence type="ECO:0000256" key="1">
    <source>
        <dbReference type="SAM" id="MobiDB-lite"/>
    </source>
</evidence>
<feature type="transmembrane region" description="Helical" evidence="2">
    <location>
        <begin position="164"/>
        <end position="187"/>
    </location>
</feature>
<feature type="transmembrane region" description="Helical" evidence="2">
    <location>
        <begin position="130"/>
        <end position="152"/>
    </location>
</feature>
<name>A0ABT4N2D6_GORRU</name>
<keyword evidence="2" id="KW-0472">Membrane</keyword>
<gene>
    <name evidence="3" type="ORF">O4213_20895</name>
</gene>
<dbReference type="InterPro" id="IPR045931">
    <property type="entry name" value="DUF6350"/>
</dbReference>
<proteinExistence type="predicted"/>
<evidence type="ECO:0000256" key="2">
    <source>
        <dbReference type="SAM" id="Phobius"/>
    </source>
</evidence>
<dbReference type="RefSeq" id="WP_301573190.1">
    <property type="nucleotide sequence ID" value="NZ_JAPWIE010000006.1"/>
</dbReference>
<sequence length="518" mass="53260">MASSTAEKPSGENLAARLREMRRSRRAAEAGAADSARALVRLAFGTTAATLLLLAIVAAIILLAVGDGLGSVPATVASMWLGIHQVPLTVGDVTLGVLPLAPTFVMAGLTARATARATDIDRPQSEVTAVVLSAVGGPLLATILSLAVLMDASTVMTVQSPDALLAFACTFVLHLTGAVIGVGYKWWSTIVVRLGLPAWVLKGVRCGVIAVVALLSVAAMLVAVRLVINWSVAGELFEAGNGWIGAIGLTLLSVLYLPNVVIGTLAALIGAPVQVGDALVDLFGSHGGQVPPLPVLAVLPDGGAGRWSALLLVFVAIVSFGVARLCLDLSLLRNIRMVAVAAATSSLLVVVLATLAGGDLGVLGGVGVNLPVAGVFTFGWVAVVGAVTALGYSALPGTRRARAALVGNLHFDDDHVSDDTFEDEDDHDEVAPAPAEPEIEYRQTAGHVRDAAGEVDSAPVIDGWDADDWVVDLEWEGSTQDSVEDVAGWDDAGTAPIAPAVDGEELVSTDDFGTRRTR</sequence>
<protein>
    <submittedName>
        <fullName evidence="3">DUF6350 family protein</fullName>
    </submittedName>
</protein>
<feature type="transmembrane region" description="Helical" evidence="2">
    <location>
        <begin position="240"/>
        <end position="258"/>
    </location>
</feature>
<feature type="transmembrane region" description="Helical" evidence="2">
    <location>
        <begin position="42"/>
        <end position="66"/>
    </location>
</feature>
<feature type="transmembrane region" description="Helical" evidence="2">
    <location>
        <begin position="338"/>
        <end position="358"/>
    </location>
</feature>
<feature type="transmembrane region" description="Helical" evidence="2">
    <location>
        <begin position="208"/>
        <end position="228"/>
    </location>
</feature>
<feature type="region of interest" description="Disordered" evidence="1">
    <location>
        <begin position="481"/>
        <end position="518"/>
    </location>
</feature>
<evidence type="ECO:0000313" key="4">
    <source>
        <dbReference type="Proteomes" id="UP001067235"/>
    </source>
</evidence>
<keyword evidence="2" id="KW-0812">Transmembrane</keyword>
<comment type="caution">
    <text evidence="3">The sequence shown here is derived from an EMBL/GenBank/DDBJ whole genome shotgun (WGS) entry which is preliminary data.</text>
</comment>
<keyword evidence="4" id="KW-1185">Reference proteome</keyword>